<dbReference type="Pfam" id="PF00528">
    <property type="entry name" value="BPD_transp_1"/>
    <property type="match status" value="1"/>
</dbReference>
<dbReference type="GO" id="GO:0005886">
    <property type="term" value="C:plasma membrane"/>
    <property type="evidence" value="ECO:0007669"/>
    <property type="project" value="UniProtKB-SubCell"/>
</dbReference>
<evidence type="ECO:0000256" key="4">
    <source>
        <dbReference type="ARBA" id="ARBA00022448"/>
    </source>
</evidence>
<dbReference type="SUPFAM" id="SSF161098">
    <property type="entry name" value="MetI-like"/>
    <property type="match status" value="1"/>
</dbReference>
<keyword evidence="12 13" id="KW-0472">Membrane</keyword>
<evidence type="ECO:0000256" key="6">
    <source>
        <dbReference type="ARBA" id="ARBA00022519"/>
    </source>
</evidence>
<reference evidence="16 17" key="1">
    <citation type="submission" date="2019-04" db="EMBL/GenBank/DDBJ databases">
        <title>Cohnella sp. nov. isolated from preserved vegetables.</title>
        <authorList>
            <person name="Lin S.-Y."/>
            <person name="Hung M.-H."/>
            <person name="Young C.-C."/>
        </authorList>
    </citation>
    <scope>NUCLEOTIDE SEQUENCE [LARGE SCALE GENOMIC DNA]</scope>
    <source>
        <strain evidence="16 17">CC-MHH1044</strain>
    </source>
</reference>
<evidence type="ECO:0000313" key="17">
    <source>
        <dbReference type="Proteomes" id="UP000310636"/>
    </source>
</evidence>
<keyword evidence="7 13" id="KW-0812">Transmembrane</keyword>
<comment type="similarity">
    <text evidence="13">Belongs to the binding-protein-dependent transport system permease family.</text>
</comment>
<dbReference type="InterPro" id="IPR027417">
    <property type="entry name" value="P-loop_NTPase"/>
</dbReference>
<dbReference type="EMBL" id="SSOB01000029">
    <property type="protein sequence ID" value="THF75754.1"/>
    <property type="molecule type" value="Genomic_DNA"/>
</dbReference>
<dbReference type="GO" id="GO:0055085">
    <property type="term" value="P:transmembrane transport"/>
    <property type="evidence" value="ECO:0007669"/>
    <property type="project" value="InterPro"/>
</dbReference>
<dbReference type="PANTHER" id="PTHR43297:SF14">
    <property type="entry name" value="ATPASE AAA-TYPE CORE DOMAIN-CONTAINING PROTEIN"/>
    <property type="match status" value="1"/>
</dbReference>
<protein>
    <submittedName>
        <fullName evidence="16">Dipeptide/oligopeptide/nickel ABC transporter permease/ATP-binding protein</fullName>
    </submittedName>
</protein>
<evidence type="ECO:0000256" key="2">
    <source>
        <dbReference type="ARBA" id="ARBA00004202"/>
    </source>
</evidence>
<evidence type="ECO:0000313" key="16">
    <source>
        <dbReference type="EMBL" id="THF75754.1"/>
    </source>
</evidence>
<dbReference type="InterPro" id="IPR035906">
    <property type="entry name" value="MetI-like_sf"/>
</dbReference>
<feature type="transmembrane region" description="Helical" evidence="13">
    <location>
        <begin position="73"/>
        <end position="96"/>
    </location>
</feature>
<dbReference type="InterPro" id="IPR003593">
    <property type="entry name" value="AAA+_ATPase"/>
</dbReference>
<name>A0A4S4BSL9_9BACL</name>
<evidence type="ECO:0000256" key="9">
    <source>
        <dbReference type="ARBA" id="ARBA00022840"/>
    </source>
</evidence>
<evidence type="ECO:0000256" key="11">
    <source>
        <dbReference type="ARBA" id="ARBA00022989"/>
    </source>
</evidence>
<dbReference type="SUPFAM" id="SSF52540">
    <property type="entry name" value="P-loop containing nucleoside triphosphate hydrolases"/>
    <property type="match status" value="1"/>
</dbReference>
<dbReference type="CDD" id="cd03257">
    <property type="entry name" value="ABC_NikE_OppD_transporters"/>
    <property type="match status" value="1"/>
</dbReference>
<feature type="domain" description="ABC transmembrane type-1" evidence="15">
    <location>
        <begin position="69"/>
        <end position="261"/>
    </location>
</feature>
<evidence type="ECO:0000259" key="15">
    <source>
        <dbReference type="PROSITE" id="PS50928"/>
    </source>
</evidence>
<comment type="subcellular location">
    <subcellularLocation>
        <location evidence="13">Cell membrane</location>
        <topology evidence="13">Multi-pass membrane protein</topology>
    </subcellularLocation>
    <subcellularLocation>
        <location evidence="2">Cell membrane</location>
        <topology evidence="2">Peripheral membrane protein</topology>
    </subcellularLocation>
    <subcellularLocation>
        <location evidence="1">Membrane</location>
        <topology evidence="1">Multi-pass membrane protein</topology>
    </subcellularLocation>
</comment>
<keyword evidence="6" id="KW-0997">Cell inner membrane</keyword>
<evidence type="ECO:0000259" key="14">
    <source>
        <dbReference type="PROSITE" id="PS50893"/>
    </source>
</evidence>
<dbReference type="Pfam" id="PF00005">
    <property type="entry name" value="ABC_tran"/>
    <property type="match status" value="1"/>
</dbReference>
<accession>A0A4S4BSL9</accession>
<dbReference type="CDD" id="cd06261">
    <property type="entry name" value="TM_PBP2"/>
    <property type="match status" value="1"/>
</dbReference>
<feature type="transmembrane region" description="Helical" evidence="13">
    <location>
        <begin position="12"/>
        <end position="31"/>
    </location>
</feature>
<keyword evidence="9 16" id="KW-0067">ATP-binding</keyword>
<keyword evidence="10" id="KW-1278">Translocase</keyword>
<dbReference type="InterPro" id="IPR017871">
    <property type="entry name" value="ABC_transporter-like_CS"/>
</dbReference>
<keyword evidence="4 13" id="KW-0813">Transport</keyword>
<dbReference type="GO" id="GO:0005524">
    <property type="term" value="F:ATP binding"/>
    <property type="evidence" value="ECO:0007669"/>
    <property type="project" value="UniProtKB-KW"/>
</dbReference>
<dbReference type="PROSITE" id="PS50893">
    <property type="entry name" value="ABC_TRANSPORTER_2"/>
    <property type="match status" value="1"/>
</dbReference>
<dbReference type="Proteomes" id="UP000310636">
    <property type="component" value="Unassembled WGS sequence"/>
</dbReference>
<keyword evidence="11 13" id="KW-1133">Transmembrane helix</keyword>
<dbReference type="PROSITE" id="PS50928">
    <property type="entry name" value="ABC_TM1"/>
    <property type="match status" value="1"/>
</dbReference>
<proteinExistence type="inferred from homology"/>
<evidence type="ECO:0000256" key="7">
    <source>
        <dbReference type="ARBA" id="ARBA00022692"/>
    </source>
</evidence>
<evidence type="ECO:0000256" key="8">
    <source>
        <dbReference type="ARBA" id="ARBA00022741"/>
    </source>
</evidence>
<dbReference type="SMART" id="SM00382">
    <property type="entry name" value="AAA"/>
    <property type="match status" value="1"/>
</dbReference>
<dbReference type="PROSITE" id="PS00211">
    <property type="entry name" value="ABC_TRANSPORTER_1"/>
    <property type="match status" value="1"/>
</dbReference>
<dbReference type="InterPro" id="IPR003439">
    <property type="entry name" value="ABC_transporter-like_ATP-bd"/>
</dbReference>
<dbReference type="Gene3D" id="1.10.3720.10">
    <property type="entry name" value="MetI-like"/>
    <property type="match status" value="1"/>
</dbReference>
<evidence type="ECO:0000256" key="5">
    <source>
        <dbReference type="ARBA" id="ARBA00022475"/>
    </source>
</evidence>
<feature type="domain" description="ABC transporter" evidence="14">
    <location>
        <begin position="303"/>
        <end position="551"/>
    </location>
</feature>
<dbReference type="InterPro" id="IPR050388">
    <property type="entry name" value="ABC_Ni/Peptide_Import"/>
</dbReference>
<evidence type="ECO:0000256" key="10">
    <source>
        <dbReference type="ARBA" id="ARBA00022967"/>
    </source>
</evidence>
<gene>
    <name evidence="16" type="ORF">E6C55_21105</name>
</gene>
<evidence type="ECO:0000256" key="1">
    <source>
        <dbReference type="ARBA" id="ARBA00004141"/>
    </source>
</evidence>
<dbReference type="GO" id="GO:0016887">
    <property type="term" value="F:ATP hydrolysis activity"/>
    <property type="evidence" value="ECO:0007669"/>
    <property type="project" value="InterPro"/>
</dbReference>
<dbReference type="AlphaFoldDB" id="A0A4S4BSL9"/>
<keyword evidence="5" id="KW-1003">Cell membrane</keyword>
<sequence length="568" mass="60894">MRSNRAGAMGLVGLFMLAAMLLFTLLGPALIPYDPAERSGSPLAAPGNGHLLGTNDIGQDILAELATGARVSLTIGLVGALASMLIGVAIGVLAGYRGGWADTLLMRLVDVSLTLPFLPLMIVIGVFLGPSMSTQILVIAILMWAKVARELRSQILSVRTRGPVQAARAMGAGDLYILRRHILPMTVPLMIPQFIQAVTASILMESSLSFLGLGDPLAKSWGSILFYANARSAFLTDAWIWWVVPPGLCIVWTVLGCSFVGYWLEERVSPRLQSYTALGKITPKKTAGRPASAARTGGESAALRIDGLSVRYPKAGGEAVAALRDIDLAVHPAEIVGIVGESGSGKTTMASAIMQMLKPPAARTGSIRLGGDELTALSDRELRAARGRRIALIPQAAMNALNPVWTVRKQLTEAIRCHRKLSRADTQARIEQLLGQVGIEPRYLAAYPHELSGGMRQRVVIAMALVNEPSFVIADEPTTGLDVLVQVEIIALLKKLQQELGLSMIFISHDLPVVKRIADRIVILDRGSVVDEGTPGHLSVHSGHPYTRKLMDAIPSIGGRQMRQEVQL</sequence>
<keyword evidence="17" id="KW-1185">Reference proteome</keyword>
<dbReference type="OrthoDB" id="9783218at2"/>
<evidence type="ECO:0000256" key="12">
    <source>
        <dbReference type="ARBA" id="ARBA00023136"/>
    </source>
</evidence>
<feature type="transmembrane region" description="Helical" evidence="13">
    <location>
        <begin position="108"/>
        <end position="128"/>
    </location>
</feature>
<dbReference type="Gene3D" id="3.40.50.300">
    <property type="entry name" value="P-loop containing nucleotide triphosphate hydrolases"/>
    <property type="match status" value="1"/>
</dbReference>
<comment type="caution">
    <text evidence="16">The sequence shown here is derived from an EMBL/GenBank/DDBJ whole genome shotgun (WGS) entry which is preliminary data.</text>
</comment>
<keyword evidence="8" id="KW-0547">Nucleotide-binding</keyword>
<dbReference type="PANTHER" id="PTHR43297">
    <property type="entry name" value="OLIGOPEPTIDE TRANSPORT ATP-BINDING PROTEIN APPD"/>
    <property type="match status" value="1"/>
</dbReference>
<comment type="similarity">
    <text evidence="3">Belongs to the ABC transporter superfamily.</text>
</comment>
<dbReference type="InterPro" id="IPR000515">
    <property type="entry name" value="MetI-like"/>
</dbReference>
<dbReference type="RefSeq" id="WP_136371802.1">
    <property type="nucleotide sequence ID" value="NZ_SSOB01000029.1"/>
</dbReference>
<evidence type="ECO:0000256" key="13">
    <source>
        <dbReference type="RuleBase" id="RU363032"/>
    </source>
</evidence>
<evidence type="ECO:0000256" key="3">
    <source>
        <dbReference type="ARBA" id="ARBA00005417"/>
    </source>
</evidence>
<organism evidence="16 17">
    <name type="scientific">Cohnella fermenti</name>
    <dbReference type="NCBI Taxonomy" id="2565925"/>
    <lineage>
        <taxon>Bacteria</taxon>
        <taxon>Bacillati</taxon>
        <taxon>Bacillota</taxon>
        <taxon>Bacilli</taxon>
        <taxon>Bacillales</taxon>
        <taxon>Paenibacillaceae</taxon>
        <taxon>Cohnella</taxon>
    </lineage>
</organism>